<protein>
    <recommendedName>
        <fullName evidence="5">YEATS domain-containing protein</fullName>
    </recommendedName>
</protein>
<dbReference type="EMBL" id="GEZM01011829">
    <property type="protein sequence ID" value="JAV93422.1"/>
    <property type="molecule type" value="Transcribed_RNA"/>
</dbReference>
<dbReference type="OrthoDB" id="1741717at2759"/>
<evidence type="ECO:0000256" key="1">
    <source>
        <dbReference type="ARBA" id="ARBA00023242"/>
    </source>
</evidence>
<dbReference type="InterPro" id="IPR038704">
    <property type="entry name" value="YEAST_sf"/>
</dbReference>
<evidence type="ECO:0000313" key="8">
    <source>
        <dbReference type="Proteomes" id="UP000327044"/>
    </source>
</evidence>
<dbReference type="GO" id="GO:0006355">
    <property type="term" value="P:regulation of DNA-templated transcription"/>
    <property type="evidence" value="ECO:0007669"/>
    <property type="project" value="InterPro"/>
</dbReference>
<feature type="region of interest" description="Disordered" evidence="4">
    <location>
        <begin position="166"/>
        <end position="185"/>
    </location>
</feature>
<feature type="domain" description="YEATS" evidence="5">
    <location>
        <begin position="194"/>
        <end position="341"/>
    </location>
</feature>
<dbReference type="Proteomes" id="UP000327044">
    <property type="component" value="Unassembled WGS sequence"/>
</dbReference>
<sequence>MGSPKKSVPDPDYELTEVAREHVKLKESRETKDTLEKIISIINREFKTELDHRQSQLDLIQQRLDKAQKSLHLLRYILINNYYNGQNMFIDENDDSNSSELHFYNKNGLHPAVKKLIIGNSLGDYKINLNKSPRKKMKYFENQTNVNTTEEIDSKCKIEPSDIVQESNEQEINAPTSKSDSILPISPKEEYDTTRNRKKEKYRIVVGNISKWMPSGSEEDKSTHKWMVYVRGSKEKPDISHFVEKVVFYLHPSYAPNDVVEMRHPPFHLSRRGWGEFPLRVKIFFKYTLNKPVDIIHNLKLDQTFSGQQTLGNETVANLFLYKNEKINDPLKENKNLEPYLPVHIKEEFEDRNDVTVPSEHDYCTAGSDIEPPASEVDPPHDLFKEHSYARAADSMPEEPPDEPENKNAYFINISELMNQNVQEGGSDKLYVTNSSIIAIKKLKESQESFLKKKIQSGSLLLPKASQQVNVQQPSFSTLINYHKYEVHFPKDKFRNCSLALAYLLKKMPLITELGSNLDYKCTYPYVARSLQEYSKWNIGRRLSSEWYQAKMIQKIIVDAKVRGCEKLSPKSIIMYARSHGYTPMANYEIFKKKINPTLDDALENYSEPVINTQMLVADSTDEIVDIIGHTDKNKGSNPPTYKIKIVDKKLELACSYIKQVALEDGIILRPQEIIPGVIFNEVERMIVKALMCLAEEIIRSARANLVYKDHFNESTSSLDVGDIFEVISQRPRFQFLLKMLTSSTE</sequence>
<reference evidence="7" key="3">
    <citation type="submission" date="2019-08" db="EMBL/GenBank/DDBJ databases">
        <authorList>
            <consortium name="Photinus pyralis genome working group"/>
            <person name="Fallon T.R."/>
            <person name="Sander Lower S.E."/>
            <person name="Weng J.-K."/>
        </authorList>
    </citation>
    <scope>NUCLEOTIDE SEQUENCE</scope>
    <source>
        <strain evidence="7">1611_PpyrPB1</strain>
        <tissue evidence="7">Whole body</tissue>
    </source>
</reference>
<evidence type="ECO:0000256" key="3">
    <source>
        <dbReference type="SAM" id="Coils"/>
    </source>
</evidence>
<reference evidence="7 8" key="2">
    <citation type="journal article" date="2018" name="Elife">
        <title>Firefly genomes illuminate parallel origins of bioluminescence in beetles.</title>
        <authorList>
            <person name="Fallon T.R."/>
            <person name="Lower S.E."/>
            <person name="Chang C.H."/>
            <person name="Bessho-Uehara M."/>
            <person name="Martin G.J."/>
            <person name="Bewick A.J."/>
            <person name="Behringer M."/>
            <person name="Debat H.J."/>
            <person name="Wong I."/>
            <person name="Day J.C."/>
            <person name="Suvorov A."/>
            <person name="Silva C.J."/>
            <person name="Stanger-Hall K.F."/>
            <person name="Hall D.W."/>
            <person name="Schmitz R.J."/>
            <person name="Nelson D.R."/>
            <person name="Lewis S.M."/>
            <person name="Shigenobu S."/>
            <person name="Bybee S.M."/>
            <person name="Larracuente A.M."/>
            <person name="Oba Y."/>
            <person name="Weng J.K."/>
        </authorList>
    </citation>
    <scope>NUCLEOTIDE SEQUENCE [LARGE SCALE GENOMIC DNA]</scope>
    <source>
        <strain evidence="7">1611_PpyrPB1</strain>
        <tissue evidence="7">Whole body</tissue>
    </source>
</reference>
<keyword evidence="8" id="KW-1185">Reference proteome</keyword>
<gene>
    <name evidence="7" type="ORF">PPYR_15735</name>
</gene>
<evidence type="ECO:0000313" key="6">
    <source>
        <dbReference type="EMBL" id="JAV93422.1"/>
    </source>
</evidence>
<dbReference type="PROSITE" id="PS51037">
    <property type="entry name" value="YEATS"/>
    <property type="match status" value="1"/>
</dbReference>
<dbReference type="FunCoup" id="A0A1Y1N690">
    <property type="interactions" value="50"/>
</dbReference>
<evidence type="ECO:0000313" key="7">
    <source>
        <dbReference type="EMBL" id="KAB0789989.1"/>
    </source>
</evidence>
<evidence type="ECO:0000259" key="5">
    <source>
        <dbReference type="PROSITE" id="PS51037"/>
    </source>
</evidence>
<evidence type="ECO:0000256" key="2">
    <source>
        <dbReference type="PROSITE-ProRule" id="PRU00376"/>
    </source>
</evidence>
<dbReference type="InterPro" id="IPR055127">
    <property type="entry name" value="YEATS2_3HBD"/>
</dbReference>
<name>A0A1Y1N690_PHOPY</name>
<keyword evidence="3" id="KW-0175">Coiled coil</keyword>
<evidence type="ECO:0000256" key="4">
    <source>
        <dbReference type="SAM" id="MobiDB-lite"/>
    </source>
</evidence>
<dbReference type="Pfam" id="PF03366">
    <property type="entry name" value="YEATS"/>
    <property type="match status" value="1"/>
</dbReference>
<feature type="coiled-coil region" evidence="3">
    <location>
        <begin position="25"/>
        <end position="70"/>
    </location>
</feature>
<dbReference type="Pfam" id="PF22951">
    <property type="entry name" value="3HBD"/>
    <property type="match status" value="1"/>
</dbReference>
<dbReference type="EMBL" id="VVIM01002117">
    <property type="protein sequence ID" value="KAB0789989.1"/>
    <property type="molecule type" value="Genomic_DNA"/>
</dbReference>
<feature type="compositionally biased region" description="Polar residues" evidence="4">
    <location>
        <begin position="166"/>
        <end position="180"/>
    </location>
</feature>
<dbReference type="Gene3D" id="2.60.40.1970">
    <property type="entry name" value="YEATS domain"/>
    <property type="match status" value="1"/>
</dbReference>
<comment type="subcellular location">
    <subcellularLocation>
        <location evidence="2">Nucleus</location>
    </subcellularLocation>
</comment>
<dbReference type="GO" id="GO:0005634">
    <property type="term" value="C:nucleus"/>
    <property type="evidence" value="ECO:0007669"/>
    <property type="project" value="UniProtKB-SubCell"/>
</dbReference>
<dbReference type="InterPro" id="IPR055129">
    <property type="entry name" value="YEATS_dom"/>
</dbReference>
<dbReference type="CDD" id="cd16907">
    <property type="entry name" value="YEATS_YEATS2_like"/>
    <property type="match status" value="1"/>
</dbReference>
<dbReference type="AlphaFoldDB" id="A0A1Y1N690"/>
<dbReference type="InterPro" id="IPR005033">
    <property type="entry name" value="YEATS"/>
</dbReference>
<keyword evidence="1 2" id="KW-0539">Nucleus</keyword>
<dbReference type="PANTHER" id="PTHR23195">
    <property type="entry name" value="YEATS DOMAIN"/>
    <property type="match status" value="1"/>
</dbReference>
<proteinExistence type="predicted"/>
<reference evidence="6" key="1">
    <citation type="journal article" date="2016" name="Sci. Rep.">
        <title>Molecular characterization of firefly nuptial gifts: a multi-omics approach sheds light on postcopulatory sexual selection.</title>
        <authorList>
            <person name="Al-Wathiqui N."/>
            <person name="Fallon T.R."/>
            <person name="South A."/>
            <person name="Weng J.K."/>
            <person name="Lewis S.M."/>
        </authorList>
    </citation>
    <scope>NUCLEOTIDE SEQUENCE</scope>
</reference>
<organism evidence="6">
    <name type="scientific">Photinus pyralis</name>
    <name type="common">Common eastern firefly</name>
    <name type="synonym">Lampyris pyralis</name>
    <dbReference type="NCBI Taxonomy" id="7054"/>
    <lineage>
        <taxon>Eukaryota</taxon>
        <taxon>Metazoa</taxon>
        <taxon>Ecdysozoa</taxon>
        <taxon>Arthropoda</taxon>
        <taxon>Hexapoda</taxon>
        <taxon>Insecta</taxon>
        <taxon>Pterygota</taxon>
        <taxon>Neoptera</taxon>
        <taxon>Endopterygota</taxon>
        <taxon>Coleoptera</taxon>
        <taxon>Polyphaga</taxon>
        <taxon>Elateriformia</taxon>
        <taxon>Elateroidea</taxon>
        <taxon>Lampyridae</taxon>
        <taxon>Lampyrinae</taxon>
        <taxon>Photinus</taxon>
    </lineage>
</organism>
<dbReference type="InParanoid" id="A0A1Y1N690"/>
<accession>A0A1Y1N690</accession>